<feature type="non-terminal residue" evidence="1">
    <location>
        <position position="209"/>
    </location>
</feature>
<name>A0A0H2RFQ6_9AGAM</name>
<gene>
    <name evidence="1" type="ORF">SCHPADRAFT_897568</name>
</gene>
<reference evidence="1 2" key="1">
    <citation type="submission" date="2015-04" db="EMBL/GenBank/DDBJ databases">
        <title>Complete genome sequence of Schizopora paradoxa KUC8140, a cosmopolitan wood degrader in East Asia.</title>
        <authorList>
            <consortium name="DOE Joint Genome Institute"/>
            <person name="Min B."/>
            <person name="Park H."/>
            <person name="Jang Y."/>
            <person name="Kim J.-J."/>
            <person name="Kim K.H."/>
            <person name="Pangilinan J."/>
            <person name="Lipzen A."/>
            <person name="Riley R."/>
            <person name="Grigoriev I.V."/>
            <person name="Spatafora J.W."/>
            <person name="Choi I.-G."/>
        </authorList>
    </citation>
    <scope>NUCLEOTIDE SEQUENCE [LARGE SCALE GENOMIC DNA]</scope>
    <source>
        <strain evidence="1 2">KUC8140</strain>
    </source>
</reference>
<dbReference type="InParanoid" id="A0A0H2RFQ6"/>
<evidence type="ECO:0000313" key="1">
    <source>
        <dbReference type="EMBL" id="KLO03761.1"/>
    </source>
</evidence>
<organism evidence="1 2">
    <name type="scientific">Schizopora paradoxa</name>
    <dbReference type="NCBI Taxonomy" id="27342"/>
    <lineage>
        <taxon>Eukaryota</taxon>
        <taxon>Fungi</taxon>
        <taxon>Dikarya</taxon>
        <taxon>Basidiomycota</taxon>
        <taxon>Agaricomycotina</taxon>
        <taxon>Agaricomycetes</taxon>
        <taxon>Hymenochaetales</taxon>
        <taxon>Schizoporaceae</taxon>
        <taxon>Schizopora</taxon>
    </lineage>
</organism>
<protein>
    <submittedName>
        <fullName evidence="1">Uncharacterized protein</fullName>
    </submittedName>
</protein>
<dbReference type="Proteomes" id="UP000053477">
    <property type="component" value="Unassembled WGS sequence"/>
</dbReference>
<sequence>MHSFVLEMIALDPPPVLHSTKLRRGAYRRARITKMKCQLPGIEQLPSEMLYRIFELGAEIEDDNLRGHSQFTILPVSLKFHTSYNRVRGSVCSVKEIRSYSLVNREWYIVAHTLVAKVVKMAFPEIQAFQKRITRRVYPFSVTNKVSHTIGFWIRRLAVEMPESKSISEDATAYIEDVVELVKSCPRLQCLRIKLGPDPSRLDPKRVDT</sequence>
<proteinExistence type="predicted"/>
<evidence type="ECO:0000313" key="2">
    <source>
        <dbReference type="Proteomes" id="UP000053477"/>
    </source>
</evidence>
<accession>A0A0H2RFQ6</accession>
<dbReference type="EMBL" id="KQ087069">
    <property type="protein sequence ID" value="KLO03761.1"/>
    <property type="molecule type" value="Genomic_DNA"/>
</dbReference>
<dbReference type="AlphaFoldDB" id="A0A0H2RFQ6"/>
<keyword evidence="2" id="KW-1185">Reference proteome</keyword>